<comment type="similarity">
    <text evidence="1">Belongs to the universal stress protein A family.</text>
</comment>
<keyword evidence="4" id="KW-1185">Reference proteome</keyword>
<dbReference type="Gene3D" id="3.40.50.620">
    <property type="entry name" value="HUPs"/>
    <property type="match status" value="2"/>
</dbReference>
<dbReference type="InterPro" id="IPR014729">
    <property type="entry name" value="Rossmann-like_a/b/a_fold"/>
</dbReference>
<evidence type="ECO:0000256" key="1">
    <source>
        <dbReference type="ARBA" id="ARBA00008791"/>
    </source>
</evidence>
<dbReference type="InterPro" id="IPR006015">
    <property type="entry name" value="Universal_stress_UspA"/>
</dbReference>
<comment type="caution">
    <text evidence="3">The sequence shown here is derived from an EMBL/GenBank/DDBJ whole genome shotgun (WGS) entry which is preliminary data.</text>
</comment>
<evidence type="ECO:0000259" key="2">
    <source>
        <dbReference type="Pfam" id="PF00582"/>
    </source>
</evidence>
<dbReference type="EMBL" id="BMIS01000010">
    <property type="protein sequence ID" value="GGE74179.1"/>
    <property type="molecule type" value="Genomic_DNA"/>
</dbReference>
<name>A0A917ATC1_9MICC</name>
<dbReference type="Pfam" id="PF00582">
    <property type="entry name" value="Usp"/>
    <property type="match status" value="2"/>
</dbReference>
<feature type="domain" description="UspA" evidence="2">
    <location>
        <begin position="20"/>
        <end position="155"/>
    </location>
</feature>
<evidence type="ECO:0000313" key="3">
    <source>
        <dbReference type="EMBL" id="GGE74179.1"/>
    </source>
</evidence>
<reference evidence="3" key="1">
    <citation type="journal article" date="2014" name="Int. J. Syst. Evol. Microbiol.">
        <title>Complete genome sequence of Corynebacterium casei LMG S-19264T (=DSM 44701T), isolated from a smear-ripened cheese.</title>
        <authorList>
            <consortium name="US DOE Joint Genome Institute (JGI-PGF)"/>
            <person name="Walter F."/>
            <person name="Albersmeier A."/>
            <person name="Kalinowski J."/>
            <person name="Ruckert C."/>
        </authorList>
    </citation>
    <scope>NUCLEOTIDE SEQUENCE</scope>
    <source>
        <strain evidence="3">CGMCC 1.15388</strain>
    </source>
</reference>
<dbReference type="PANTHER" id="PTHR46268:SF6">
    <property type="entry name" value="UNIVERSAL STRESS PROTEIN UP12"/>
    <property type="match status" value="1"/>
</dbReference>
<feature type="domain" description="UspA" evidence="2">
    <location>
        <begin position="178"/>
        <end position="318"/>
    </location>
</feature>
<reference evidence="3" key="2">
    <citation type="submission" date="2020-09" db="EMBL/GenBank/DDBJ databases">
        <authorList>
            <person name="Sun Q."/>
            <person name="Zhou Y."/>
        </authorList>
    </citation>
    <scope>NUCLEOTIDE SEQUENCE</scope>
    <source>
        <strain evidence="3">CGMCC 1.15388</strain>
    </source>
</reference>
<gene>
    <name evidence="3" type="ORF">GCM10011401_21780</name>
</gene>
<organism evidence="3 4">
    <name type="scientific">Nesterenkonia cremea</name>
    <dbReference type="NCBI Taxonomy" id="1882340"/>
    <lineage>
        <taxon>Bacteria</taxon>
        <taxon>Bacillati</taxon>
        <taxon>Actinomycetota</taxon>
        <taxon>Actinomycetes</taxon>
        <taxon>Micrococcales</taxon>
        <taxon>Micrococcaceae</taxon>
        <taxon>Nesterenkonia</taxon>
    </lineage>
</organism>
<dbReference type="Proteomes" id="UP000633136">
    <property type="component" value="Unassembled WGS sequence"/>
</dbReference>
<dbReference type="PANTHER" id="PTHR46268">
    <property type="entry name" value="STRESS RESPONSE PROTEIN NHAX"/>
    <property type="match status" value="1"/>
</dbReference>
<dbReference type="PRINTS" id="PR01438">
    <property type="entry name" value="UNVRSLSTRESS"/>
</dbReference>
<protein>
    <submittedName>
        <fullName evidence="3">Universal stress protein UspA</fullName>
    </submittedName>
</protein>
<evidence type="ECO:0000313" key="4">
    <source>
        <dbReference type="Proteomes" id="UP000633136"/>
    </source>
</evidence>
<sequence length="333" mass="34892">MTPNPHTLTPLTDTERTLGVVVGFDGSEQSFLALHYAARAAQRRNTQLTVVNAYRLPAHFYSTLAALPPEGEADLPRQDSEAVLEQAHEYLKNYPGHVVTHSVKGDAAGVLVKLSGSAQLVVLGERGRGGFVGRIVGSVATAVPAHAHCPTVIVPDSYDPQAGVGPDEGRFSPAQDPRPVVVGVDGSSISRVAALQAAEAAAERGAPLHAIIALLPLDDVTGWYPGIGFDSSYAEQRRRELEEHAQAEAAWLQSRVPGAQVSGAVEVGAAEDVLAQRSAEAQLTVVGTRGRGGLRSALLGSTSRSVLTAAAGPVMIVPELPDPRLKDQPQFPA</sequence>
<dbReference type="SUPFAM" id="SSF52402">
    <property type="entry name" value="Adenine nucleotide alpha hydrolases-like"/>
    <property type="match status" value="2"/>
</dbReference>
<dbReference type="RefSeq" id="WP_188685615.1">
    <property type="nucleotide sequence ID" value="NZ_BMIS01000010.1"/>
</dbReference>
<dbReference type="InterPro" id="IPR006016">
    <property type="entry name" value="UspA"/>
</dbReference>
<accession>A0A917ATC1</accession>
<proteinExistence type="inferred from homology"/>
<dbReference type="AlphaFoldDB" id="A0A917ATC1"/>